<dbReference type="AlphaFoldDB" id="A0A059ATN5"/>
<dbReference type="InParanoid" id="A0A059ATN5"/>
<dbReference type="Gramene" id="KCW57322">
    <property type="protein sequence ID" value="KCW57322"/>
    <property type="gene ID" value="EUGRSUZ_H00122"/>
</dbReference>
<protein>
    <submittedName>
        <fullName evidence="1">Uncharacterized protein</fullName>
    </submittedName>
</protein>
<organism evidence="1">
    <name type="scientific">Eucalyptus grandis</name>
    <name type="common">Flooded gum</name>
    <dbReference type="NCBI Taxonomy" id="71139"/>
    <lineage>
        <taxon>Eukaryota</taxon>
        <taxon>Viridiplantae</taxon>
        <taxon>Streptophyta</taxon>
        <taxon>Embryophyta</taxon>
        <taxon>Tracheophyta</taxon>
        <taxon>Spermatophyta</taxon>
        <taxon>Magnoliopsida</taxon>
        <taxon>eudicotyledons</taxon>
        <taxon>Gunneridae</taxon>
        <taxon>Pentapetalae</taxon>
        <taxon>rosids</taxon>
        <taxon>malvids</taxon>
        <taxon>Myrtales</taxon>
        <taxon>Myrtaceae</taxon>
        <taxon>Myrtoideae</taxon>
        <taxon>Eucalypteae</taxon>
        <taxon>Eucalyptus</taxon>
    </lineage>
</organism>
<accession>A0A059ATN5</accession>
<sequence>MKPNMKSEVGTFLTGAKFTVQSQTPFAHVQHITRCRLPKKYVMIPQTNGDRISIRSANQRIRPGTTPFAKTCSS</sequence>
<proteinExistence type="predicted"/>
<evidence type="ECO:0000313" key="1">
    <source>
        <dbReference type="EMBL" id="KCW57322.1"/>
    </source>
</evidence>
<gene>
    <name evidence="1" type="ORF">EUGRSUZ_H00122</name>
</gene>
<reference evidence="1" key="1">
    <citation type="submission" date="2013-07" db="EMBL/GenBank/DDBJ databases">
        <title>The genome of Eucalyptus grandis.</title>
        <authorList>
            <person name="Schmutz J."/>
            <person name="Hayes R."/>
            <person name="Myburg A."/>
            <person name="Tuskan G."/>
            <person name="Grattapaglia D."/>
            <person name="Rokhsar D.S."/>
        </authorList>
    </citation>
    <scope>NUCLEOTIDE SEQUENCE</scope>
    <source>
        <tissue evidence="1">Leaf extractions</tissue>
    </source>
</reference>
<name>A0A059ATN5_EUCGR</name>
<dbReference type="EMBL" id="KK198760">
    <property type="protein sequence ID" value="KCW57322.1"/>
    <property type="molecule type" value="Genomic_DNA"/>
</dbReference>